<dbReference type="Gene3D" id="3.40.50.720">
    <property type="entry name" value="NAD(P)-binding Rossmann-like Domain"/>
    <property type="match status" value="1"/>
</dbReference>
<reference evidence="13 14" key="1">
    <citation type="submission" date="2018-03" db="EMBL/GenBank/DDBJ databases">
        <title>Comparative analysis of microorganisms from saline springs in Andes Mountain Range, Colombia.</title>
        <authorList>
            <person name="Rubin E."/>
        </authorList>
    </citation>
    <scope>NUCLEOTIDE SEQUENCE [LARGE SCALE GENOMIC DNA]</scope>
    <source>
        <strain evidence="13 14">CG 23</strain>
    </source>
</reference>
<comment type="catalytic activity">
    <reaction evidence="8 10">
        <text>sn-glycerol 3-phosphate + NADP(+) = dihydroxyacetone phosphate + NADPH + H(+)</text>
        <dbReference type="Rhea" id="RHEA:11096"/>
        <dbReference type="ChEBI" id="CHEBI:15378"/>
        <dbReference type="ChEBI" id="CHEBI:57597"/>
        <dbReference type="ChEBI" id="CHEBI:57642"/>
        <dbReference type="ChEBI" id="CHEBI:57783"/>
        <dbReference type="ChEBI" id="CHEBI:58349"/>
        <dbReference type="EC" id="1.1.1.94"/>
    </reaction>
</comment>
<comment type="caution">
    <text evidence="8">Lacks conserved residue(s) required for the propagation of feature annotation.</text>
</comment>
<feature type="binding site" evidence="8">
    <location>
        <position position="107"/>
    </location>
    <ligand>
        <name>NADPH</name>
        <dbReference type="ChEBI" id="CHEBI:57783"/>
    </ligand>
</feature>
<dbReference type="SUPFAM" id="SSF51735">
    <property type="entry name" value="NAD(P)-binding Rossmann-fold domains"/>
    <property type="match status" value="1"/>
</dbReference>
<comment type="subcellular location">
    <subcellularLocation>
        <location evidence="8">Cytoplasm</location>
    </subcellularLocation>
</comment>
<dbReference type="PANTHER" id="PTHR11728">
    <property type="entry name" value="GLYCEROL-3-PHOSPHATE DEHYDROGENASE"/>
    <property type="match status" value="1"/>
</dbReference>
<comment type="caution">
    <text evidence="13">The sequence shown here is derived from an EMBL/GenBank/DDBJ whole genome shotgun (WGS) entry which is preliminary data.</text>
</comment>
<dbReference type="NCBIfam" id="NF000940">
    <property type="entry name" value="PRK00094.1-2"/>
    <property type="match status" value="1"/>
</dbReference>
<feature type="binding site" evidence="8">
    <location>
        <position position="256"/>
    </location>
    <ligand>
        <name>sn-glycerol 3-phosphate</name>
        <dbReference type="ChEBI" id="CHEBI:57597"/>
    </ligand>
</feature>
<evidence type="ECO:0000256" key="5">
    <source>
        <dbReference type="ARBA" id="ARBA00023098"/>
    </source>
</evidence>
<comment type="similarity">
    <text evidence="1 8 9">Belongs to the NAD-dependent glycerol-3-phosphate dehydrogenase family.</text>
</comment>
<evidence type="ECO:0000313" key="13">
    <source>
        <dbReference type="EMBL" id="PRZ05171.1"/>
    </source>
</evidence>
<dbReference type="Pfam" id="PF07479">
    <property type="entry name" value="NAD_Gly3P_dh_C"/>
    <property type="match status" value="1"/>
</dbReference>
<dbReference type="NCBIfam" id="NF000942">
    <property type="entry name" value="PRK00094.1-4"/>
    <property type="match status" value="1"/>
</dbReference>
<name>A0ABX5EFL5_9MICO</name>
<feature type="binding site" evidence="8">
    <location>
        <position position="282"/>
    </location>
    <ligand>
        <name>NADPH</name>
        <dbReference type="ChEBI" id="CHEBI:57783"/>
    </ligand>
</feature>
<feature type="binding site" evidence="8">
    <location>
        <position position="13"/>
    </location>
    <ligand>
        <name>NADPH</name>
        <dbReference type="ChEBI" id="CHEBI:57783"/>
    </ligand>
</feature>
<keyword evidence="8" id="KW-0521">NADP</keyword>
<proteinExistence type="inferred from homology"/>
<feature type="binding site" evidence="8">
    <location>
        <position position="51"/>
    </location>
    <ligand>
        <name>NADPH</name>
        <dbReference type="ChEBI" id="CHEBI:57783"/>
    </ligand>
</feature>
<evidence type="ECO:0000256" key="4">
    <source>
        <dbReference type="ARBA" id="ARBA00023027"/>
    </source>
</evidence>
<dbReference type="HAMAP" id="MF_00394">
    <property type="entry name" value="NAD_Glyc3P_dehydrog"/>
    <property type="match status" value="1"/>
</dbReference>
<feature type="binding site" evidence="8">
    <location>
        <position position="255"/>
    </location>
    <ligand>
        <name>sn-glycerol 3-phosphate</name>
        <dbReference type="ChEBI" id="CHEBI:57597"/>
    </ligand>
</feature>
<comment type="pathway">
    <text evidence="8">Membrane lipid metabolism; glycerophospholipid metabolism.</text>
</comment>
<dbReference type="InterPro" id="IPR036291">
    <property type="entry name" value="NAD(P)-bd_dom_sf"/>
</dbReference>
<dbReference type="PIRSF" id="PIRSF000114">
    <property type="entry name" value="Glycerol-3-P_dh"/>
    <property type="match status" value="1"/>
</dbReference>
<dbReference type="InterPro" id="IPR006168">
    <property type="entry name" value="G3P_DH_NAD-dep"/>
</dbReference>
<feature type="binding site" evidence="8">
    <location>
        <position position="107"/>
    </location>
    <ligand>
        <name>sn-glycerol 3-phosphate</name>
        <dbReference type="ChEBI" id="CHEBI:57597"/>
    </ligand>
</feature>
<protein>
    <recommendedName>
        <fullName evidence="8">Glycerol-3-phosphate dehydrogenase [NAD(P)+]</fullName>
        <ecNumber evidence="8">1.1.1.94</ecNumber>
    </recommendedName>
    <alternativeName>
        <fullName evidence="8">NAD(P)(+)-dependent glycerol-3-phosphate dehydrogenase</fullName>
    </alternativeName>
    <alternativeName>
        <fullName evidence="8">NAD(P)H-dependent dihydroxyacetone-phosphate reductase</fullName>
    </alternativeName>
</protein>
<evidence type="ECO:0000256" key="7">
    <source>
        <dbReference type="ARBA" id="ARBA00023264"/>
    </source>
</evidence>
<dbReference type="InterPro" id="IPR011128">
    <property type="entry name" value="G3P_DH_NAD-dep_N"/>
</dbReference>
<keyword evidence="3 8" id="KW-0560">Oxidoreductase</keyword>
<evidence type="ECO:0000259" key="12">
    <source>
        <dbReference type="Pfam" id="PF07479"/>
    </source>
</evidence>
<comment type="catalytic activity">
    <reaction evidence="8">
        <text>sn-glycerol 3-phosphate + NAD(+) = dihydroxyacetone phosphate + NADH + H(+)</text>
        <dbReference type="Rhea" id="RHEA:11092"/>
        <dbReference type="ChEBI" id="CHEBI:15378"/>
        <dbReference type="ChEBI" id="CHEBI:57540"/>
        <dbReference type="ChEBI" id="CHEBI:57597"/>
        <dbReference type="ChEBI" id="CHEBI:57642"/>
        <dbReference type="ChEBI" id="CHEBI:57945"/>
        <dbReference type="EC" id="1.1.1.94"/>
    </reaction>
</comment>
<dbReference type="PRINTS" id="PR00077">
    <property type="entry name" value="GPDHDRGNASE"/>
</dbReference>
<keyword evidence="7 8" id="KW-1208">Phospholipid metabolism</keyword>
<comment type="function">
    <text evidence="8">Catalyzes the reduction of the glycolytic intermediate dihydroxyacetone phosphate (DHAP) to sn-glycerol 3-phosphate (G3P), the key precursor for phospholipid synthesis.</text>
</comment>
<dbReference type="PROSITE" id="PS00957">
    <property type="entry name" value="NAD_G3PDH"/>
    <property type="match status" value="1"/>
</dbReference>
<dbReference type="InterPro" id="IPR008927">
    <property type="entry name" value="6-PGluconate_DH-like_C_sf"/>
</dbReference>
<evidence type="ECO:0000256" key="3">
    <source>
        <dbReference type="ARBA" id="ARBA00023002"/>
    </source>
</evidence>
<dbReference type="EC" id="1.1.1.94" evidence="8"/>
<evidence type="ECO:0000256" key="10">
    <source>
        <dbReference type="RuleBase" id="RU000439"/>
    </source>
</evidence>
<feature type="binding site" evidence="8">
    <location>
        <position position="34"/>
    </location>
    <ligand>
        <name>NADPH</name>
        <dbReference type="ChEBI" id="CHEBI:57783"/>
    </ligand>
</feature>
<evidence type="ECO:0000256" key="2">
    <source>
        <dbReference type="ARBA" id="ARBA00022516"/>
    </source>
</evidence>
<feature type="domain" description="Glycerol-3-phosphate dehydrogenase NAD-dependent N-terminal" evidence="11">
    <location>
        <begin position="6"/>
        <end position="161"/>
    </location>
</feature>
<evidence type="ECO:0000256" key="1">
    <source>
        <dbReference type="ARBA" id="ARBA00011009"/>
    </source>
</evidence>
<evidence type="ECO:0000256" key="8">
    <source>
        <dbReference type="HAMAP-Rule" id="MF_00394"/>
    </source>
</evidence>
<keyword evidence="6 8" id="KW-0594">Phospholipid biosynthesis</keyword>
<evidence type="ECO:0000313" key="14">
    <source>
        <dbReference type="Proteomes" id="UP000239895"/>
    </source>
</evidence>
<keyword evidence="4 8" id="KW-0520">NAD</keyword>
<keyword evidence="8" id="KW-0963">Cytoplasm</keyword>
<dbReference type="InterPro" id="IPR006109">
    <property type="entry name" value="G3P_DH_NAD-dep_C"/>
</dbReference>
<organism evidence="13 14">
    <name type="scientific">Isoptericola halotolerans</name>
    <dbReference type="NCBI Taxonomy" id="300560"/>
    <lineage>
        <taxon>Bacteria</taxon>
        <taxon>Bacillati</taxon>
        <taxon>Actinomycetota</taxon>
        <taxon>Actinomycetes</taxon>
        <taxon>Micrococcales</taxon>
        <taxon>Promicromonosporaceae</taxon>
        <taxon>Isoptericola</taxon>
    </lineage>
</organism>
<keyword evidence="2 8" id="KW-0444">Lipid biosynthesis</keyword>
<evidence type="ECO:0000259" key="11">
    <source>
        <dbReference type="Pfam" id="PF01210"/>
    </source>
</evidence>
<evidence type="ECO:0000256" key="9">
    <source>
        <dbReference type="RuleBase" id="RU000437"/>
    </source>
</evidence>
<feature type="active site" description="Proton acceptor" evidence="8">
    <location>
        <position position="192"/>
    </location>
</feature>
<sequence>MSALQAAVLGSGSWGTTFAMVMADAGCDVTLWGRDEAVAREVADERRNAKYLPGVELPAMRATTDAAAALSGARVVVVAIPSQVARRTLEGLREHVEPDAVVVSLMKGIELSTDKRMSQVIAEALDISLDRVVVVSGPNLAKEIATRQPTATVVACPDEANARLAAEACSNSYFRPYTNSDVVGVELCGAVKNIIALAVGMGQGRGFGWNTSGTVITRGLVEITRLGRALGAQPETFAGLAGMGDLVATCASPLSRNHTLGKYIGQGMTLDDALVATGTTAEGVKSSRSVLELAQKHGVDMPITAGVVAVLYEGMSVDDMARALLSRPQKAESAAD</sequence>
<feature type="binding site" evidence="8">
    <location>
        <position position="141"/>
    </location>
    <ligand>
        <name>NADPH</name>
        <dbReference type="ChEBI" id="CHEBI:57783"/>
    </ligand>
</feature>
<feature type="binding site" evidence="8">
    <location>
        <position position="137"/>
    </location>
    <ligand>
        <name>sn-glycerol 3-phosphate</name>
        <dbReference type="ChEBI" id="CHEBI:57597"/>
    </ligand>
</feature>
<dbReference type="InterPro" id="IPR013328">
    <property type="entry name" value="6PGD_dom2"/>
</dbReference>
<keyword evidence="14" id="KW-1185">Reference proteome</keyword>
<dbReference type="Gene3D" id="1.10.1040.10">
    <property type="entry name" value="N-(1-d-carboxylethyl)-l-norvaline Dehydrogenase, domain 2"/>
    <property type="match status" value="1"/>
</dbReference>
<gene>
    <name evidence="8" type="primary">gpsA</name>
    <name evidence="13" type="ORF">BCL65_108151</name>
</gene>
<dbReference type="Pfam" id="PF01210">
    <property type="entry name" value="NAD_Gly3P_dh_N"/>
    <property type="match status" value="1"/>
</dbReference>
<dbReference type="SUPFAM" id="SSF48179">
    <property type="entry name" value="6-phosphogluconate dehydrogenase C-terminal domain-like"/>
    <property type="match status" value="1"/>
</dbReference>
<feature type="domain" description="Glycerol-3-phosphate dehydrogenase NAD-dependent C-terminal" evidence="12">
    <location>
        <begin position="181"/>
        <end position="320"/>
    </location>
</feature>
<keyword evidence="8" id="KW-0547">Nucleotide-binding</keyword>
<dbReference type="Proteomes" id="UP000239895">
    <property type="component" value="Unassembled WGS sequence"/>
</dbReference>
<feature type="binding site" evidence="8">
    <location>
        <position position="192"/>
    </location>
    <ligand>
        <name>sn-glycerol 3-phosphate</name>
        <dbReference type="ChEBI" id="CHEBI:57597"/>
    </ligand>
</feature>
<dbReference type="PANTHER" id="PTHR11728:SF1">
    <property type="entry name" value="GLYCEROL-3-PHOSPHATE DEHYDROGENASE [NAD(+)] 2, CHLOROPLASTIC"/>
    <property type="match status" value="1"/>
</dbReference>
<evidence type="ECO:0000256" key="6">
    <source>
        <dbReference type="ARBA" id="ARBA00023209"/>
    </source>
</evidence>
<feature type="binding site" evidence="8">
    <location>
        <position position="256"/>
    </location>
    <ligand>
        <name>NADPH</name>
        <dbReference type="ChEBI" id="CHEBI:57783"/>
    </ligand>
</feature>
<dbReference type="EMBL" id="PVTX01000008">
    <property type="protein sequence ID" value="PRZ05171.1"/>
    <property type="molecule type" value="Genomic_DNA"/>
</dbReference>
<keyword evidence="5 8" id="KW-0443">Lipid metabolism</keyword>
<feature type="binding site" evidence="8">
    <location>
        <position position="14"/>
    </location>
    <ligand>
        <name>NADPH</name>
        <dbReference type="ChEBI" id="CHEBI:57783"/>
    </ligand>
</feature>
<accession>A0ABX5EFL5</accession>
<feature type="binding site" evidence="8">
    <location>
        <position position="257"/>
    </location>
    <ligand>
        <name>sn-glycerol 3-phosphate</name>
        <dbReference type="ChEBI" id="CHEBI:57597"/>
    </ligand>
</feature>
<feature type="binding site" evidence="8">
    <location>
        <position position="245"/>
    </location>
    <ligand>
        <name>sn-glycerol 3-phosphate</name>
        <dbReference type="ChEBI" id="CHEBI:57597"/>
    </ligand>
</feature>